<feature type="transmembrane region" description="Helical" evidence="7">
    <location>
        <begin position="369"/>
        <end position="389"/>
    </location>
</feature>
<dbReference type="Pfam" id="PF07690">
    <property type="entry name" value="MFS_1"/>
    <property type="match status" value="1"/>
</dbReference>
<dbReference type="CDD" id="cd17502">
    <property type="entry name" value="MFS_Azr1_MDR_like"/>
    <property type="match status" value="1"/>
</dbReference>
<comment type="caution">
    <text evidence="9">The sequence shown here is derived from an EMBL/GenBank/DDBJ whole genome shotgun (WGS) entry which is preliminary data.</text>
</comment>
<dbReference type="InterPro" id="IPR036259">
    <property type="entry name" value="MFS_trans_sf"/>
</dbReference>
<evidence type="ECO:0000256" key="1">
    <source>
        <dbReference type="ARBA" id="ARBA00004141"/>
    </source>
</evidence>
<evidence type="ECO:0000259" key="8">
    <source>
        <dbReference type="PROSITE" id="PS50850"/>
    </source>
</evidence>
<feature type="transmembrane region" description="Helical" evidence="7">
    <location>
        <begin position="158"/>
        <end position="179"/>
    </location>
</feature>
<dbReference type="PANTHER" id="PTHR23501:SF193">
    <property type="entry name" value="MULTIDRUG TRANSPORTER, PUTATIVE (AFU_ORTHOLOGUE AFUA_8G00940)-RELATED"/>
    <property type="match status" value="1"/>
</dbReference>
<gene>
    <name evidence="9" type="ORF">IMSHALPRED_000686</name>
</gene>
<name>A0A8H3IXS6_9LECA</name>
<reference evidence="9" key="1">
    <citation type="submission" date="2021-03" db="EMBL/GenBank/DDBJ databases">
        <authorList>
            <person name="Tagirdzhanova G."/>
        </authorList>
    </citation>
    <scope>NUCLEOTIDE SEQUENCE</scope>
</reference>
<dbReference type="EMBL" id="CAJPDT010000106">
    <property type="protein sequence ID" value="CAF9938155.1"/>
    <property type="molecule type" value="Genomic_DNA"/>
</dbReference>
<comment type="subcellular location">
    <subcellularLocation>
        <location evidence="1">Membrane</location>
        <topology evidence="1">Multi-pass membrane protein</topology>
    </subcellularLocation>
</comment>
<organism evidence="9 10">
    <name type="scientific">Imshaugia aleurites</name>
    <dbReference type="NCBI Taxonomy" id="172621"/>
    <lineage>
        <taxon>Eukaryota</taxon>
        <taxon>Fungi</taxon>
        <taxon>Dikarya</taxon>
        <taxon>Ascomycota</taxon>
        <taxon>Pezizomycotina</taxon>
        <taxon>Lecanoromycetes</taxon>
        <taxon>OSLEUM clade</taxon>
        <taxon>Lecanoromycetidae</taxon>
        <taxon>Lecanorales</taxon>
        <taxon>Lecanorineae</taxon>
        <taxon>Parmeliaceae</taxon>
        <taxon>Imshaugia</taxon>
    </lineage>
</organism>
<feature type="transmembrane region" description="Helical" evidence="7">
    <location>
        <begin position="218"/>
        <end position="240"/>
    </location>
</feature>
<accession>A0A8H3IXS6</accession>
<feature type="transmembrane region" description="Helical" evidence="7">
    <location>
        <begin position="293"/>
        <end position="312"/>
    </location>
</feature>
<evidence type="ECO:0000256" key="2">
    <source>
        <dbReference type="ARBA" id="ARBA00007520"/>
    </source>
</evidence>
<dbReference type="OrthoDB" id="10021397at2759"/>
<keyword evidence="10" id="KW-1185">Reference proteome</keyword>
<dbReference type="PROSITE" id="PS50850">
    <property type="entry name" value="MFS"/>
    <property type="match status" value="1"/>
</dbReference>
<dbReference type="SUPFAM" id="SSF103473">
    <property type="entry name" value="MFS general substrate transporter"/>
    <property type="match status" value="2"/>
</dbReference>
<evidence type="ECO:0000256" key="4">
    <source>
        <dbReference type="ARBA" id="ARBA00022989"/>
    </source>
</evidence>
<dbReference type="InterPro" id="IPR020846">
    <property type="entry name" value="MFS_dom"/>
</dbReference>
<proteinExistence type="inferred from homology"/>
<evidence type="ECO:0000256" key="7">
    <source>
        <dbReference type="SAM" id="Phobius"/>
    </source>
</evidence>
<feature type="transmembrane region" description="Helical" evidence="7">
    <location>
        <begin position="132"/>
        <end position="152"/>
    </location>
</feature>
<evidence type="ECO:0000313" key="10">
    <source>
        <dbReference type="Proteomes" id="UP000664534"/>
    </source>
</evidence>
<keyword evidence="4 7" id="KW-1133">Transmembrane helix</keyword>
<evidence type="ECO:0000256" key="3">
    <source>
        <dbReference type="ARBA" id="ARBA00022692"/>
    </source>
</evidence>
<feature type="transmembrane region" description="Helical" evidence="7">
    <location>
        <begin position="56"/>
        <end position="81"/>
    </location>
</feature>
<feature type="transmembrane region" description="Helical" evidence="7">
    <location>
        <begin position="459"/>
        <end position="479"/>
    </location>
</feature>
<evidence type="ECO:0000256" key="6">
    <source>
        <dbReference type="SAM" id="MobiDB-lite"/>
    </source>
</evidence>
<feature type="transmembrane region" description="Helical" evidence="7">
    <location>
        <begin position="332"/>
        <end position="357"/>
    </location>
</feature>
<dbReference type="GO" id="GO:0022857">
    <property type="term" value="F:transmembrane transporter activity"/>
    <property type="evidence" value="ECO:0007669"/>
    <property type="project" value="InterPro"/>
</dbReference>
<dbReference type="GO" id="GO:0005886">
    <property type="term" value="C:plasma membrane"/>
    <property type="evidence" value="ECO:0007669"/>
    <property type="project" value="TreeGrafter"/>
</dbReference>
<keyword evidence="5 7" id="KW-0472">Membrane</keyword>
<protein>
    <recommendedName>
        <fullName evidence="8">Major facilitator superfamily (MFS) profile domain-containing protein</fullName>
    </recommendedName>
</protein>
<feature type="transmembrane region" description="Helical" evidence="7">
    <location>
        <begin position="396"/>
        <end position="414"/>
    </location>
</feature>
<dbReference type="InterPro" id="IPR011701">
    <property type="entry name" value="MFS"/>
</dbReference>
<feature type="compositionally biased region" description="Basic and acidic residues" evidence="6">
    <location>
        <begin position="11"/>
        <end position="24"/>
    </location>
</feature>
<evidence type="ECO:0000256" key="5">
    <source>
        <dbReference type="ARBA" id="ARBA00023136"/>
    </source>
</evidence>
<sequence length="567" mass="60743">MVNRTTFDDTMADRQPDTDGEKQPRQTPVSDGLPAESVEGHDVVNEESQHLTGFKLAITMVSLTLVFFLVMLDLSIIATAIPRITSDFHSLPDVGWYGSAYLLANCTELKRENSCSLQPPTGKLYTYFNSKYTFLTFLALFELGSLLCGAANSSKMLIVARAVAGMGASGLANGAVTIVATSVPSARRPAILGIMVSVAQMGTVLGPLFGGLLTQYTTWRWCFYINLPVGGAVAILLTLLRIPDVTVKTNAQSTVLTTLENLDILGFALFAPSAIQFLLALEWGGSRYDWRSATIIGLFCGAAGTFCAFLAWEYRRGDSAMIPFSIVRRKIVWCSCLVIFLFMGSMGVTSYYMPIYFQTVRNATPTMSGVYLFPAILSQVLFAAVSGVLVGRLGYYLPWSVASGILTSIGTGLISTFTPTTSTGTWIGYQILAGAGRGCGFQMPLIAVQTALPQNQVSVGMALVIFAQFFGGTLFLTFAETDFTNGLKKAIPIFAPNVSAETVVAAGASAVRKVVPDAELGGVLLAYNQAVQHTFYLATGAAAATLVFCWGMGWKSVKKAKVVKPEA</sequence>
<comment type="similarity">
    <text evidence="2">Belongs to the major facilitator superfamily. TCR/Tet family.</text>
</comment>
<feature type="transmembrane region" description="Helical" evidence="7">
    <location>
        <begin position="191"/>
        <end position="212"/>
    </location>
</feature>
<evidence type="ECO:0000313" key="9">
    <source>
        <dbReference type="EMBL" id="CAF9938155.1"/>
    </source>
</evidence>
<keyword evidence="3 7" id="KW-0812">Transmembrane</keyword>
<feature type="domain" description="Major facilitator superfamily (MFS) profile" evidence="8">
    <location>
        <begin position="59"/>
        <end position="557"/>
    </location>
</feature>
<dbReference type="FunFam" id="1.20.1250.20:FF:000196">
    <property type="entry name" value="MFS toxin efflux pump (AflT)"/>
    <property type="match status" value="1"/>
</dbReference>
<dbReference type="Proteomes" id="UP000664534">
    <property type="component" value="Unassembled WGS sequence"/>
</dbReference>
<feature type="region of interest" description="Disordered" evidence="6">
    <location>
        <begin position="1"/>
        <end position="36"/>
    </location>
</feature>
<dbReference type="Gene3D" id="1.20.1250.20">
    <property type="entry name" value="MFS general substrate transporter like domains"/>
    <property type="match status" value="2"/>
</dbReference>
<feature type="transmembrane region" description="Helical" evidence="7">
    <location>
        <begin position="535"/>
        <end position="554"/>
    </location>
</feature>
<dbReference type="PANTHER" id="PTHR23501">
    <property type="entry name" value="MAJOR FACILITATOR SUPERFAMILY"/>
    <property type="match status" value="1"/>
</dbReference>
<dbReference type="AlphaFoldDB" id="A0A8H3IXS6"/>